<evidence type="ECO:0000256" key="1">
    <source>
        <dbReference type="SAM" id="MobiDB-lite"/>
    </source>
</evidence>
<evidence type="ECO:0000313" key="2">
    <source>
        <dbReference type="EMBL" id="AAO39092.1"/>
    </source>
</evidence>
<proteinExistence type="predicted"/>
<feature type="non-terminal residue" evidence="2">
    <location>
        <position position="48"/>
    </location>
</feature>
<feature type="compositionally biased region" description="Basic and acidic residues" evidence="1">
    <location>
        <begin position="18"/>
        <end position="31"/>
    </location>
</feature>
<feature type="non-terminal residue" evidence="2">
    <location>
        <position position="1"/>
    </location>
</feature>
<protein>
    <submittedName>
        <fullName evidence="2">Glycoprotein</fullName>
    </submittedName>
</protein>
<accession>Q80KI2</accession>
<feature type="compositionally biased region" description="Polar residues" evidence="1">
    <location>
        <begin position="36"/>
        <end position="48"/>
    </location>
</feature>
<gene>
    <name evidence="2" type="primary">G</name>
</gene>
<reference evidence="2" key="1">
    <citation type="journal article" date="2003" name="J. Gen. Virol.">
        <title>Molecular epidemiology of rabies epizootics in Colombia: evidence for human and dog rabies associated with bats.</title>
        <authorList>
            <person name="Paez A."/>
            <person name="Nunez C."/>
            <person name="Garcia C."/>
            <person name="Boshell J."/>
        </authorList>
    </citation>
    <scope>NUCLEOTIDE SEQUENCE</scope>
    <source>
        <strain evidence="2">C27/97</strain>
    </source>
</reference>
<organism evidence="2">
    <name type="scientific">Rabies virus</name>
    <name type="common">RABV</name>
    <name type="synonym">Lyssavirus rabies</name>
    <dbReference type="NCBI Taxonomy" id="11292"/>
    <lineage>
        <taxon>Viruses</taxon>
        <taxon>Riboviria</taxon>
        <taxon>Orthornavirae</taxon>
        <taxon>Negarnaviricota</taxon>
        <taxon>Haploviricotina</taxon>
        <taxon>Monjiviricetes</taxon>
        <taxon>Mononegavirales</taxon>
        <taxon>Rhabdoviridae</taxon>
        <taxon>Alpharhabdovirinae</taxon>
        <taxon>Lyssavirus</taxon>
    </lineage>
</organism>
<dbReference type="EMBL" id="AY191603">
    <property type="protein sequence ID" value="AAO39092.1"/>
    <property type="molecule type" value="Genomic_RNA"/>
</dbReference>
<name>Q80KI2_RABV</name>
<sequence length="48" mass="5295">LVALMLIICSMASCGRAKRTESKRRGSEGSRKKVTATPQTRKVVSSWE</sequence>
<feature type="region of interest" description="Disordered" evidence="1">
    <location>
        <begin position="17"/>
        <end position="48"/>
    </location>
</feature>